<accession>A0AAU8FMF7</accession>
<dbReference type="RefSeq" id="WP_353721004.1">
    <property type="nucleotide sequence ID" value="NZ_CP159289.1"/>
</dbReference>
<keyword evidence="1" id="KW-1133">Transmembrane helix</keyword>
<dbReference type="Pfam" id="PF04773">
    <property type="entry name" value="FecR"/>
    <property type="match status" value="1"/>
</dbReference>
<reference evidence="4" key="1">
    <citation type="submission" date="2024-06" db="EMBL/GenBank/DDBJ databases">
        <title>Sequencing and assembly of the genome of Dyadobacter sp. strain 676, a symbiont of Cyamopsis tetragonoloba.</title>
        <authorList>
            <person name="Guro P."/>
            <person name="Sazanova A."/>
            <person name="Kuznetsova I."/>
            <person name="Belimov A."/>
            <person name="Safronova V."/>
        </authorList>
    </citation>
    <scope>NUCLEOTIDE SEQUENCE</scope>
    <source>
        <strain evidence="4">676</strain>
    </source>
</reference>
<name>A0AAU8FMF7_9BACT</name>
<sequence length="328" mass="36735">MKQVQAINLMRRFIDDQCTAEEVTKLIALMAFEKHREEYGRLIDEAIAGEKVEPVAIPDEVVRQRFRHLEERLGLRDRRRWREKALWRYYLAAAAIAGIILAVAWGAYHFSAFSARHYATGFGEIRKIDLPDGSVVTLNGNSTIDYLPMAGAERARTVELRGEAFFRVRKTSDHRKFRVVMPGAGAIEVLGTEFTVRHRPNGSRVVLRSGSIRLTTAGESLSGVVMKPGELIDITPGASVAGRKKVDPSAYDQWTTGKLVFENTPLREIVNMLRDTYGLDVVIDPQLLDKRLSGTAPARDPDTLLEALSGSFGLRIDRKQNKVFITAN</sequence>
<dbReference type="Gene3D" id="2.60.120.1440">
    <property type="match status" value="1"/>
</dbReference>
<dbReference type="InterPro" id="IPR006860">
    <property type="entry name" value="FecR"/>
</dbReference>
<gene>
    <name evidence="4" type="ORF">ABV298_04560</name>
</gene>
<feature type="transmembrane region" description="Helical" evidence="1">
    <location>
        <begin position="86"/>
        <end position="108"/>
    </location>
</feature>
<evidence type="ECO:0000313" key="4">
    <source>
        <dbReference type="EMBL" id="XCH25706.1"/>
    </source>
</evidence>
<evidence type="ECO:0000259" key="3">
    <source>
        <dbReference type="Pfam" id="PF16344"/>
    </source>
</evidence>
<evidence type="ECO:0000256" key="1">
    <source>
        <dbReference type="SAM" id="Phobius"/>
    </source>
</evidence>
<keyword evidence="1" id="KW-0812">Transmembrane</keyword>
<evidence type="ECO:0000259" key="2">
    <source>
        <dbReference type="Pfam" id="PF04773"/>
    </source>
</evidence>
<organism evidence="4">
    <name type="scientific">Dyadobacter sp. 676</name>
    <dbReference type="NCBI Taxonomy" id="3088362"/>
    <lineage>
        <taxon>Bacteria</taxon>
        <taxon>Pseudomonadati</taxon>
        <taxon>Bacteroidota</taxon>
        <taxon>Cytophagia</taxon>
        <taxon>Cytophagales</taxon>
        <taxon>Spirosomataceae</taxon>
        <taxon>Dyadobacter</taxon>
    </lineage>
</organism>
<dbReference type="GO" id="GO:0016989">
    <property type="term" value="F:sigma factor antagonist activity"/>
    <property type="evidence" value="ECO:0007669"/>
    <property type="project" value="TreeGrafter"/>
</dbReference>
<dbReference type="InterPro" id="IPR032508">
    <property type="entry name" value="FecR_C"/>
</dbReference>
<dbReference type="EMBL" id="CP159289">
    <property type="protein sequence ID" value="XCH25706.1"/>
    <property type="molecule type" value="Genomic_DNA"/>
</dbReference>
<dbReference type="PIRSF" id="PIRSF018266">
    <property type="entry name" value="FecR"/>
    <property type="match status" value="1"/>
</dbReference>
<dbReference type="Pfam" id="PF16344">
    <property type="entry name" value="FecR_C"/>
    <property type="match status" value="1"/>
</dbReference>
<feature type="domain" description="Protein FecR C-terminal" evidence="3">
    <location>
        <begin position="258"/>
        <end position="325"/>
    </location>
</feature>
<dbReference type="PANTHER" id="PTHR30273:SF2">
    <property type="entry name" value="PROTEIN FECR"/>
    <property type="match status" value="1"/>
</dbReference>
<keyword evidence="1" id="KW-0472">Membrane</keyword>
<dbReference type="PANTHER" id="PTHR30273">
    <property type="entry name" value="PERIPLASMIC SIGNAL SENSOR AND SIGMA FACTOR ACTIVATOR FECR-RELATED"/>
    <property type="match status" value="1"/>
</dbReference>
<protein>
    <submittedName>
        <fullName evidence="4">FecR domain-containing protein</fullName>
    </submittedName>
</protein>
<feature type="domain" description="FecR protein" evidence="2">
    <location>
        <begin position="118"/>
        <end position="212"/>
    </location>
</feature>
<dbReference type="Gene3D" id="3.55.50.30">
    <property type="match status" value="1"/>
</dbReference>
<dbReference type="InterPro" id="IPR012373">
    <property type="entry name" value="Ferrdict_sens_TM"/>
</dbReference>
<dbReference type="AlphaFoldDB" id="A0AAU8FMF7"/>
<proteinExistence type="predicted"/>